<dbReference type="KEGG" id="aacx:DEACI_2682"/>
<reference evidence="1" key="2">
    <citation type="submission" date="2020-01" db="EMBL/GenBank/DDBJ databases">
        <authorList>
            <person name="Hornung B."/>
        </authorList>
    </citation>
    <scope>NUCLEOTIDE SEQUENCE</scope>
    <source>
        <strain evidence="1">PacBioINE</strain>
    </source>
</reference>
<accession>A0A8S0WZK7</accession>
<organism evidence="1">
    <name type="scientific">Acididesulfobacillus acetoxydans</name>
    <dbReference type="NCBI Taxonomy" id="1561005"/>
    <lineage>
        <taxon>Bacteria</taxon>
        <taxon>Bacillati</taxon>
        <taxon>Bacillota</taxon>
        <taxon>Clostridia</taxon>
        <taxon>Eubacteriales</taxon>
        <taxon>Peptococcaceae</taxon>
        <taxon>Acididesulfobacillus</taxon>
    </lineage>
</organism>
<reference evidence="2" key="1">
    <citation type="submission" date="2014-11" db="EMBL/GenBank/DDBJ databases">
        <authorList>
            <person name="Hornung B.V."/>
        </authorList>
    </citation>
    <scope>NUCLEOTIDE SEQUENCE</scope>
    <source>
        <strain evidence="2">INE</strain>
    </source>
</reference>
<dbReference type="Proteomes" id="UP001071230">
    <property type="component" value="Unassembled WGS sequence"/>
</dbReference>
<dbReference type="AlphaFoldDB" id="A0A8S0WZK7"/>
<dbReference type="SUPFAM" id="SSF75169">
    <property type="entry name" value="DsrEFH-like"/>
    <property type="match status" value="1"/>
</dbReference>
<proteinExistence type="predicted"/>
<evidence type="ECO:0000313" key="2">
    <source>
        <dbReference type="EMBL" id="CEJ08146.1"/>
    </source>
</evidence>
<evidence type="ECO:0000313" key="1">
    <source>
        <dbReference type="EMBL" id="CAA7602011.1"/>
    </source>
</evidence>
<keyword evidence="3" id="KW-1185">Reference proteome</keyword>
<dbReference type="InterPro" id="IPR003787">
    <property type="entry name" value="Sulphur_relay_DsrE/F-like"/>
</dbReference>
<protein>
    <submittedName>
        <fullName evidence="1">DsrE/DsrF-like family</fullName>
    </submittedName>
    <submittedName>
        <fullName evidence="2">DsrEFH-like</fullName>
    </submittedName>
</protein>
<dbReference type="EMBL" id="LR746496">
    <property type="protein sequence ID" value="CAA7602011.1"/>
    <property type="molecule type" value="Genomic_DNA"/>
</dbReference>
<evidence type="ECO:0000313" key="3">
    <source>
        <dbReference type="Proteomes" id="UP001071230"/>
    </source>
</evidence>
<dbReference type="InterPro" id="IPR027396">
    <property type="entry name" value="DsrEFH-like"/>
</dbReference>
<dbReference type="EMBL" id="CDGJ01000078">
    <property type="protein sequence ID" value="CEJ08146.1"/>
    <property type="molecule type" value="Genomic_DNA"/>
</dbReference>
<dbReference type="Pfam" id="PF02635">
    <property type="entry name" value="DsrE"/>
    <property type="match status" value="1"/>
</dbReference>
<dbReference type="Proteomes" id="UP000836597">
    <property type="component" value="Chromosome"/>
</dbReference>
<gene>
    <name evidence="2" type="ORF">DEACI_2621</name>
    <name evidence="1" type="ORF">DEACI_2682</name>
</gene>
<dbReference type="RefSeq" id="WP_240985451.1">
    <property type="nucleotide sequence ID" value="NZ_CDGJ01000078.1"/>
</dbReference>
<name>A0A8S0WZK7_9FIRM</name>
<sequence length="112" mass="12644">MSFIYLISSDTIGHHEPALGRKLMAAFVRNLEKAEQKPNHILFVEKGVKLLLPEFSELNALRALENDFGVKLLACVTCLDYYGIREKIEIGRESNMAEIISVMHSAQKVINL</sequence>